<gene>
    <name evidence="2" type="ORF">FHETE_3917</name>
</gene>
<keyword evidence="3" id="KW-1185">Reference proteome</keyword>
<evidence type="ECO:0000259" key="1">
    <source>
        <dbReference type="PROSITE" id="PS50280"/>
    </source>
</evidence>
<evidence type="ECO:0000313" key="3">
    <source>
        <dbReference type="Proteomes" id="UP000567885"/>
    </source>
</evidence>
<accession>A0A8H5TME8</accession>
<dbReference type="Proteomes" id="UP000567885">
    <property type="component" value="Unassembled WGS sequence"/>
</dbReference>
<sequence length="477" mass="53758">MAGLVGNGMIALREVPGKGKGLIATQKIPKGTRILSEKPVVTVPEYASDSPALRESIRKQVDALPSDQREAFLAMRNIYPKEATSQYLGIIRTNGLPMDSGSGIFLAACRINHACDNNAQKGWNKKTERHTVHALRDIDENEEITITYLGALYNRRTRHEALLDKFRFNCTCGLCSLPPHLSAESDRRLDEILELDRRIDRDIPTGILADPKRLLGYVDRQVRLYNEHGPDGVGLPRAFFDAAQITAANGDLARARVFFERAATGWTSQGNGDSPNVLSAKQFTQNPASYEMFEKSAAWRTSVEDIPSGLDVNEFEDWLWRRDMNNGSQQQGVFRNQAIFQSFLELPDESDVDEDFFQSRNGVNNQHRRHWCFLAEIVDFVTLVRLQMEVKDVAGNIVPLSFYTDKRGSEIQQSQIRKGYTIAVLYAKQHVFAFSPPGIRLENPVLVKVRTTTLLHGLSLESPLITLVPPIRYSLYH</sequence>
<organism evidence="2 3">
    <name type="scientific">Fusarium heterosporum</name>
    <dbReference type="NCBI Taxonomy" id="42747"/>
    <lineage>
        <taxon>Eukaryota</taxon>
        <taxon>Fungi</taxon>
        <taxon>Dikarya</taxon>
        <taxon>Ascomycota</taxon>
        <taxon>Pezizomycotina</taxon>
        <taxon>Sordariomycetes</taxon>
        <taxon>Hypocreomycetidae</taxon>
        <taxon>Hypocreales</taxon>
        <taxon>Nectriaceae</taxon>
        <taxon>Fusarium</taxon>
        <taxon>Fusarium heterosporum species complex</taxon>
    </lineage>
</organism>
<dbReference type="Gene3D" id="2.170.270.10">
    <property type="entry name" value="SET domain"/>
    <property type="match status" value="1"/>
</dbReference>
<dbReference type="CDD" id="cd20071">
    <property type="entry name" value="SET_SMYD"/>
    <property type="match status" value="1"/>
</dbReference>
<comment type="caution">
    <text evidence="2">The sequence shown here is derived from an EMBL/GenBank/DDBJ whole genome shotgun (WGS) entry which is preliminary data.</text>
</comment>
<dbReference type="Pfam" id="PF00856">
    <property type="entry name" value="SET"/>
    <property type="match status" value="1"/>
</dbReference>
<dbReference type="InterPro" id="IPR053185">
    <property type="entry name" value="SET_domain_protein"/>
</dbReference>
<protein>
    <submittedName>
        <fullName evidence="2">SET domain-containing protein</fullName>
    </submittedName>
</protein>
<dbReference type="EMBL" id="JAAGWQ010000063">
    <property type="protein sequence ID" value="KAF5672045.1"/>
    <property type="molecule type" value="Genomic_DNA"/>
</dbReference>
<dbReference type="PANTHER" id="PTHR47332">
    <property type="entry name" value="SET DOMAIN-CONTAINING PROTEIN 5"/>
    <property type="match status" value="1"/>
</dbReference>
<dbReference type="SUPFAM" id="SSF82199">
    <property type="entry name" value="SET domain"/>
    <property type="match status" value="1"/>
</dbReference>
<dbReference type="OrthoDB" id="265717at2759"/>
<dbReference type="InterPro" id="IPR046341">
    <property type="entry name" value="SET_dom_sf"/>
</dbReference>
<name>A0A8H5TME8_FUSHE</name>
<dbReference type="AlphaFoldDB" id="A0A8H5TME8"/>
<evidence type="ECO:0000313" key="2">
    <source>
        <dbReference type="EMBL" id="KAF5672045.1"/>
    </source>
</evidence>
<proteinExistence type="predicted"/>
<dbReference type="PANTHER" id="PTHR47332:SF2">
    <property type="entry name" value="SET-6"/>
    <property type="match status" value="1"/>
</dbReference>
<dbReference type="PROSITE" id="PS50280">
    <property type="entry name" value="SET"/>
    <property type="match status" value="1"/>
</dbReference>
<dbReference type="SMART" id="SM00317">
    <property type="entry name" value="SET"/>
    <property type="match status" value="1"/>
</dbReference>
<reference evidence="2 3" key="1">
    <citation type="submission" date="2020-05" db="EMBL/GenBank/DDBJ databases">
        <title>Identification and distribution of gene clusters putatively required for synthesis of sphingolipid metabolism inhibitors in phylogenetically diverse species of the filamentous fungus Fusarium.</title>
        <authorList>
            <person name="Kim H.-S."/>
            <person name="Busman M."/>
            <person name="Brown D.W."/>
            <person name="Divon H."/>
            <person name="Uhlig S."/>
            <person name="Proctor R.H."/>
        </authorList>
    </citation>
    <scope>NUCLEOTIDE SEQUENCE [LARGE SCALE GENOMIC DNA]</scope>
    <source>
        <strain evidence="2 3">NRRL 20693</strain>
    </source>
</reference>
<feature type="domain" description="SET" evidence="1">
    <location>
        <begin position="8"/>
        <end position="149"/>
    </location>
</feature>
<dbReference type="InterPro" id="IPR001214">
    <property type="entry name" value="SET_dom"/>
</dbReference>